<evidence type="ECO:0000313" key="4">
    <source>
        <dbReference type="EMBL" id="CEK73403.1"/>
    </source>
</evidence>
<evidence type="ECO:0000259" key="3">
    <source>
        <dbReference type="Pfam" id="PF12612"/>
    </source>
</evidence>
<gene>
    <name evidence="4" type="primary">ORF86636</name>
</gene>
<dbReference type="GO" id="GO:0070830">
    <property type="term" value="P:bicellular tight junction assembly"/>
    <property type="evidence" value="ECO:0007669"/>
    <property type="project" value="TreeGrafter"/>
</dbReference>
<dbReference type="Gene3D" id="1.25.10.10">
    <property type="entry name" value="Leucine-rich Repeat Variant"/>
    <property type="match status" value="1"/>
</dbReference>
<dbReference type="GO" id="GO:0034333">
    <property type="term" value="P:adherens junction assembly"/>
    <property type="evidence" value="ECO:0007669"/>
    <property type="project" value="TreeGrafter"/>
</dbReference>
<dbReference type="InterPro" id="IPR033162">
    <property type="entry name" value="TBCD"/>
</dbReference>
<dbReference type="EMBL" id="HACG01026538">
    <property type="protein sequence ID" value="CEK73403.1"/>
    <property type="molecule type" value="Transcribed_RNA"/>
</dbReference>
<dbReference type="InterPro" id="IPR016024">
    <property type="entry name" value="ARM-type_fold"/>
</dbReference>
<dbReference type="SUPFAM" id="SSF48371">
    <property type="entry name" value="ARM repeat"/>
    <property type="match status" value="1"/>
</dbReference>
<organism evidence="4">
    <name type="scientific">Arion vulgaris</name>
    <dbReference type="NCBI Taxonomy" id="1028688"/>
    <lineage>
        <taxon>Eukaryota</taxon>
        <taxon>Metazoa</taxon>
        <taxon>Spiralia</taxon>
        <taxon>Lophotrochozoa</taxon>
        <taxon>Mollusca</taxon>
        <taxon>Gastropoda</taxon>
        <taxon>Heterobranchia</taxon>
        <taxon>Euthyneura</taxon>
        <taxon>Panpulmonata</taxon>
        <taxon>Eupulmonata</taxon>
        <taxon>Stylommatophora</taxon>
        <taxon>Helicina</taxon>
        <taxon>Arionoidea</taxon>
        <taxon>Arionidae</taxon>
        <taxon>Arion</taxon>
    </lineage>
</organism>
<protein>
    <recommendedName>
        <fullName evidence="2">Tubulin-specific chaperone D</fullName>
    </recommendedName>
</protein>
<comment type="similarity">
    <text evidence="1">Belongs to the TBCD family.</text>
</comment>
<dbReference type="InterPro" id="IPR011989">
    <property type="entry name" value="ARM-like"/>
</dbReference>
<evidence type="ECO:0000256" key="1">
    <source>
        <dbReference type="ARBA" id="ARBA00006853"/>
    </source>
</evidence>
<evidence type="ECO:0000256" key="2">
    <source>
        <dbReference type="ARBA" id="ARBA00015003"/>
    </source>
</evidence>
<dbReference type="GO" id="GO:0000226">
    <property type="term" value="P:microtubule cytoskeleton organization"/>
    <property type="evidence" value="ECO:0007669"/>
    <property type="project" value="TreeGrafter"/>
</dbReference>
<dbReference type="PANTHER" id="PTHR12658">
    <property type="entry name" value="BETA-TUBULIN COFACTOR D"/>
    <property type="match status" value="1"/>
</dbReference>
<dbReference type="GO" id="GO:0048487">
    <property type="term" value="F:beta-tubulin binding"/>
    <property type="evidence" value="ECO:0007669"/>
    <property type="project" value="InterPro"/>
</dbReference>
<proteinExistence type="inferred from homology"/>
<dbReference type="GO" id="GO:0007021">
    <property type="term" value="P:tubulin complex assembly"/>
    <property type="evidence" value="ECO:0007669"/>
    <property type="project" value="InterPro"/>
</dbReference>
<dbReference type="GO" id="GO:0005096">
    <property type="term" value="F:GTPase activator activity"/>
    <property type="evidence" value="ECO:0007669"/>
    <property type="project" value="InterPro"/>
</dbReference>
<dbReference type="AlphaFoldDB" id="A0A0B6ZXV7"/>
<name>A0A0B6ZXV7_9EUPU</name>
<dbReference type="Pfam" id="PF12612">
    <property type="entry name" value="TFCD_C"/>
    <property type="match status" value="1"/>
</dbReference>
<dbReference type="GO" id="GO:0007023">
    <property type="term" value="P:post-chaperonin tubulin folding pathway"/>
    <property type="evidence" value="ECO:0007669"/>
    <property type="project" value="InterPro"/>
</dbReference>
<sequence>MSVFIANFKNYTHGVIDHLSDVKIAHWDSTIRELSAKALHRLTACDPEYMVTTVLPKLLPMTTGLDLFLRHGAILSIAEILHALYPIAQSDGLSLEKLLSSETIEGIQSISCTLQDAKMFKRHGGEFMRKSVCSLIEKCSLSKMPFHNKPVIDLWQSVIDECLTHVEPEIQMAAVSAIPPFFSEYYTKPDGSVIEEKQDLIVSSYLHELKSSNQATRQGHSLALGSFPKSMLQGNLSKVMSGLITVSTITEKDEKMAEARRDAVKALSCICTTVNVQTDGDPDSIVCKDNVNIIYGALLQAMEDYTLDSRGDIGAWVREAAMQALHDISILVVKADSSLLSPSICKQIFCCLVQQAVEKIDRTRCLAGIIFTKLLYYKPAIPYIPHEVEVKAILPESAVFNTNFSAESDTYPLFSKLLALPEYTYNVLLGLVVSVGGITESIVKFSSASLQEYLKNLSKNRQSLIEFFEVLLTIFKDHRKDDRVSLPVMKTLDHVLSWGLLDSIASDCSDSVPDQIAYIIKTELHKCSKPQKIMAGADVYCGLLQFEGSPRFKSLTQLMILLCHKYPRVRKTTADKLYEALLTYDDAVPEENSAEVMTILSDTSWDTQEMAEIREKRNTLCDLIGVKRPLLLKKT</sequence>
<accession>A0A0B6ZXV7</accession>
<feature type="domain" description="Tubulin-folding cofactor D C-terminal" evidence="3">
    <location>
        <begin position="346"/>
        <end position="532"/>
    </location>
</feature>
<dbReference type="PANTHER" id="PTHR12658:SF0">
    <property type="entry name" value="TUBULIN-SPECIFIC CHAPERONE D"/>
    <property type="match status" value="1"/>
</dbReference>
<dbReference type="GO" id="GO:0016328">
    <property type="term" value="C:lateral plasma membrane"/>
    <property type="evidence" value="ECO:0007669"/>
    <property type="project" value="TreeGrafter"/>
</dbReference>
<reference evidence="4" key="1">
    <citation type="submission" date="2014-12" db="EMBL/GenBank/DDBJ databases">
        <title>Insight into the proteome of Arion vulgaris.</title>
        <authorList>
            <person name="Aradska J."/>
            <person name="Bulat T."/>
            <person name="Smidak R."/>
            <person name="Sarate P."/>
            <person name="Gangsoo J."/>
            <person name="Sialana F."/>
            <person name="Bilban M."/>
            <person name="Lubec G."/>
        </authorList>
    </citation>
    <scope>NUCLEOTIDE SEQUENCE</scope>
    <source>
        <tissue evidence="4">Skin</tissue>
    </source>
</reference>
<dbReference type="InterPro" id="IPR022577">
    <property type="entry name" value="TBCD_C"/>
</dbReference>